<dbReference type="Pfam" id="PF21337">
    <property type="entry name" value="Peptidase_M17_N_1"/>
    <property type="match status" value="1"/>
</dbReference>
<dbReference type="GO" id="GO:0006508">
    <property type="term" value="P:proteolysis"/>
    <property type="evidence" value="ECO:0007669"/>
    <property type="project" value="UniProtKB-KW"/>
</dbReference>
<dbReference type="RefSeq" id="WP_090676410.1">
    <property type="nucleotide sequence ID" value="NZ_FNIT01000011.1"/>
</dbReference>
<sequence>MTIAERLLSDPSDTRPVYPVFEGGLEALPESARVWAEANGFKASPGALLVLPGEDGRPGGAVLGLGQGSAGPETAMLAGALAQLPAGAWRLDTVGLDAELAALAFLLGGYRFERYVKPADPDRAPRLHVTALASREAVLQAAEAIVRVRDLVNTPTNDLGPDGIEAAARDLAERHGAGIEVTAGDALLPGFPLIHAVGRASAVAPRLIDIRWGEPGAPRVTLVGKGVAFDTGGLDIKPASGMLLMKKDMGGAANVLGLASMVMAAGLPVRLRVLVPAVENAISANSFRPGDILRSRQGDTVEIGNTDAEGRLILADALSLAGEEEPEILVDMATLTGAARVALGPELPPFYTDDEALADEIAAASAAVHDPLWRLPLWRPYAKALASKIADTNNVTADGFAGSVTAALFLQRFAGGAKAWVHFDVYGWRPQAGPLGPAGGEAQGIRALFRVLAARYPAPRG</sequence>
<dbReference type="InterPro" id="IPR000819">
    <property type="entry name" value="Peptidase_M17_C"/>
</dbReference>
<keyword evidence="5" id="KW-0464">Manganese</keyword>
<feature type="domain" description="Cytosol aminopeptidase" evidence="6">
    <location>
        <begin position="305"/>
        <end position="312"/>
    </location>
</feature>
<gene>
    <name evidence="7" type="ORF">SAMN05192530_11161</name>
</gene>
<dbReference type="CDD" id="cd00433">
    <property type="entry name" value="Peptidase_M17"/>
    <property type="match status" value="1"/>
</dbReference>
<evidence type="ECO:0000259" key="6">
    <source>
        <dbReference type="PROSITE" id="PS00631"/>
    </source>
</evidence>
<dbReference type="PANTHER" id="PTHR11963">
    <property type="entry name" value="LEUCINE AMINOPEPTIDASE-RELATED"/>
    <property type="match status" value="1"/>
</dbReference>
<dbReference type="GO" id="GO:0070006">
    <property type="term" value="F:metalloaminopeptidase activity"/>
    <property type="evidence" value="ECO:0007669"/>
    <property type="project" value="InterPro"/>
</dbReference>
<dbReference type="Gene3D" id="3.40.220.10">
    <property type="entry name" value="Leucine Aminopeptidase, subunit E, domain 1"/>
    <property type="match status" value="1"/>
</dbReference>
<keyword evidence="4" id="KW-0378">Hydrolase</keyword>
<dbReference type="PANTHER" id="PTHR11963:SF20">
    <property type="entry name" value="PEPTIDASE B"/>
    <property type="match status" value="1"/>
</dbReference>
<reference evidence="7 8" key="1">
    <citation type="submission" date="2016-10" db="EMBL/GenBank/DDBJ databases">
        <authorList>
            <person name="de Groot N.N."/>
        </authorList>
    </citation>
    <scope>NUCLEOTIDE SEQUENCE [LARGE SCALE GENOMIC DNA]</scope>
    <source>
        <strain evidence="8">L7-484,KACC 16230,DSM 25025</strain>
    </source>
</reference>
<keyword evidence="3" id="KW-0645">Protease</keyword>
<dbReference type="SUPFAM" id="SSF53187">
    <property type="entry name" value="Zn-dependent exopeptidases"/>
    <property type="match status" value="1"/>
</dbReference>
<evidence type="ECO:0000256" key="3">
    <source>
        <dbReference type="ARBA" id="ARBA00022670"/>
    </source>
</evidence>
<evidence type="ECO:0000256" key="1">
    <source>
        <dbReference type="ARBA" id="ARBA00009528"/>
    </source>
</evidence>
<dbReference type="PROSITE" id="PS00631">
    <property type="entry name" value="CYTOSOL_AP"/>
    <property type="match status" value="1"/>
</dbReference>
<evidence type="ECO:0000256" key="2">
    <source>
        <dbReference type="ARBA" id="ARBA00022438"/>
    </source>
</evidence>
<dbReference type="GO" id="GO:0005737">
    <property type="term" value="C:cytoplasm"/>
    <property type="evidence" value="ECO:0007669"/>
    <property type="project" value="InterPro"/>
</dbReference>
<evidence type="ECO:0000256" key="5">
    <source>
        <dbReference type="ARBA" id="ARBA00023211"/>
    </source>
</evidence>
<dbReference type="InterPro" id="IPR011356">
    <property type="entry name" value="Leucine_aapep/pepB"/>
</dbReference>
<dbReference type="STRING" id="1166073.SAMN05192530_11161"/>
<dbReference type="InterPro" id="IPR048816">
    <property type="entry name" value="Peptidase_M17_N_1"/>
</dbReference>
<protein>
    <submittedName>
        <fullName evidence="7">Leucyl aminopeptidase</fullName>
    </submittedName>
</protein>
<dbReference type="EMBL" id="FNIT01000011">
    <property type="protein sequence ID" value="SDO71808.1"/>
    <property type="molecule type" value="Genomic_DNA"/>
</dbReference>
<accession>A0A1H0LUC9</accession>
<dbReference type="Pfam" id="PF00883">
    <property type="entry name" value="Peptidase_M17"/>
    <property type="match status" value="1"/>
</dbReference>
<evidence type="ECO:0000313" key="8">
    <source>
        <dbReference type="Proteomes" id="UP000198793"/>
    </source>
</evidence>
<proteinExistence type="inferred from homology"/>
<dbReference type="AlphaFoldDB" id="A0A1H0LUC9"/>
<dbReference type="Gene3D" id="3.40.630.10">
    <property type="entry name" value="Zn peptidases"/>
    <property type="match status" value="1"/>
</dbReference>
<keyword evidence="2 7" id="KW-0031">Aminopeptidase</keyword>
<evidence type="ECO:0000313" key="7">
    <source>
        <dbReference type="EMBL" id="SDO71808.1"/>
    </source>
</evidence>
<dbReference type="PRINTS" id="PR00481">
    <property type="entry name" value="LAMNOPPTDASE"/>
</dbReference>
<name>A0A1H0LUC9_9HYPH</name>
<dbReference type="InterPro" id="IPR043472">
    <property type="entry name" value="Macro_dom-like"/>
</dbReference>
<dbReference type="Proteomes" id="UP000198793">
    <property type="component" value="Unassembled WGS sequence"/>
</dbReference>
<dbReference type="GO" id="GO:0030145">
    <property type="term" value="F:manganese ion binding"/>
    <property type="evidence" value="ECO:0007669"/>
    <property type="project" value="InterPro"/>
</dbReference>
<evidence type="ECO:0000256" key="4">
    <source>
        <dbReference type="ARBA" id="ARBA00022801"/>
    </source>
</evidence>
<keyword evidence="8" id="KW-1185">Reference proteome</keyword>
<dbReference type="OrthoDB" id="9809354at2"/>
<comment type="similarity">
    <text evidence="1">Belongs to the peptidase M17 family.</text>
</comment>
<organism evidence="7 8">
    <name type="scientific">Aureimonas jatrophae</name>
    <dbReference type="NCBI Taxonomy" id="1166073"/>
    <lineage>
        <taxon>Bacteria</taxon>
        <taxon>Pseudomonadati</taxon>
        <taxon>Pseudomonadota</taxon>
        <taxon>Alphaproteobacteria</taxon>
        <taxon>Hyphomicrobiales</taxon>
        <taxon>Aurantimonadaceae</taxon>
        <taxon>Aureimonas</taxon>
    </lineage>
</organism>